<gene>
    <name evidence="1" type="ORF">MELLADRAFT_59219</name>
</gene>
<dbReference type="HOGENOM" id="CLU_032925_1_1_1"/>
<evidence type="ECO:0000313" key="1">
    <source>
        <dbReference type="EMBL" id="EGG12048.1"/>
    </source>
</evidence>
<dbReference type="RefSeq" id="XP_007404423.1">
    <property type="nucleotide sequence ID" value="XM_007404361.1"/>
</dbReference>
<proteinExistence type="predicted"/>
<accession>F4R5H4</accession>
<dbReference type="KEGG" id="mlr:MELLADRAFT_59219"/>
<dbReference type="InterPro" id="IPR032675">
    <property type="entry name" value="LRR_dom_sf"/>
</dbReference>
<dbReference type="SUPFAM" id="SSF52058">
    <property type="entry name" value="L domain-like"/>
    <property type="match status" value="1"/>
</dbReference>
<sequence>MSTSNKLPIEIVECIISQLYQTMPCIAGVASNSADKSFLEHTSIIDLLKLRLVNKVWAMAVQPVIYRSLFLRTPWVEGYFMKMWQTSYGFSPFSNLRRLYLYQLIFRHPGIEGQALWDLSEDCSRQHEYGCVVRGSSWIPMHDASDIIILCGRNLEELKFNFAGSVGFSDSLVIAMKQIKKLTTLIIEGTNVRYIGNNHQSLIAVLNNATKLELLSLRLLDLESLEVDAGALPNLIHLWVTAHPYNLPAINSFCNSEGRAIRLLEFSPSFYRREAPEMILASKNTLEGLFVNTIPHLIPEGLRFTSFPKLRLIRTGTFARSEPPAWLKWPFFRNIEILVINYRGTKSHWHIELEQIGGFASRNKLNLKHMVFTTPSRKDHSDPRLEKFFQDCGIQCHFEHRLDHTGLLVRERCAQSGATVLNVFDCQP</sequence>
<evidence type="ECO:0000313" key="2">
    <source>
        <dbReference type="Proteomes" id="UP000001072"/>
    </source>
</evidence>
<dbReference type="AlphaFoldDB" id="F4R5H4"/>
<dbReference type="GeneID" id="18929310"/>
<dbReference type="InParanoid" id="F4R5H4"/>
<dbReference type="Gene3D" id="3.80.10.10">
    <property type="entry name" value="Ribonuclease Inhibitor"/>
    <property type="match status" value="1"/>
</dbReference>
<dbReference type="EMBL" id="GL883091">
    <property type="protein sequence ID" value="EGG12048.1"/>
    <property type="molecule type" value="Genomic_DNA"/>
</dbReference>
<keyword evidence="2" id="KW-1185">Reference proteome</keyword>
<dbReference type="Proteomes" id="UP000001072">
    <property type="component" value="Unassembled WGS sequence"/>
</dbReference>
<dbReference type="VEuPathDB" id="FungiDB:MELLADRAFT_59219"/>
<organism evidence="2">
    <name type="scientific">Melampsora larici-populina (strain 98AG31 / pathotype 3-4-7)</name>
    <name type="common">Poplar leaf rust fungus</name>
    <dbReference type="NCBI Taxonomy" id="747676"/>
    <lineage>
        <taxon>Eukaryota</taxon>
        <taxon>Fungi</taxon>
        <taxon>Dikarya</taxon>
        <taxon>Basidiomycota</taxon>
        <taxon>Pucciniomycotina</taxon>
        <taxon>Pucciniomycetes</taxon>
        <taxon>Pucciniales</taxon>
        <taxon>Melampsoraceae</taxon>
        <taxon>Melampsora</taxon>
    </lineage>
</organism>
<protein>
    <recommendedName>
        <fullName evidence="3">F-box domain-containing protein</fullName>
    </recommendedName>
</protein>
<reference evidence="2" key="1">
    <citation type="journal article" date="2011" name="Proc. Natl. Acad. Sci. U.S.A.">
        <title>Obligate biotrophy features unraveled by the genomic analysis of rust fungi.</title>
        <authorList>
            <person name="Duplessis S."/>
            <person name="Cuomo C.A."/>
            <person name="Lin Y.-C."/>
            <person name="Aerts A."/>
            <person name="Tisserant E."/>
            <person name="Veneault-Fourrey C."/>
            <person name="Joly D.L."/>
            <person name="Hacquard S."/>
            <person name="Amselem J."/>
            <person name="Cantarel B.L."/>
            <person name="Chiu R."/>
            <person name="Coutinho P.M."/>
            <person name="Feau N."/>
            <person name="Field M."/>
            <person name="Frey P."/>
            <person name="Gelhaye E."/>
            <person name="Goldberg J."/>
            <person name="Grabherr M.G."/>
            <person name="Kodira C.D."/>
            <person name="Kohler A."/>
            <person name="Kuees U."/>
            <person name="Lindquist E.A."/>
            <person name="Lucas S.M."/>
            <person name="Mago R."/>
            <person name="Mauceli E."/>
            <person name="Morin E."/>
            <person name="Murat C."/>
            <person name="Pangilinan J.L."/>
            <person name="Park R."/>
            <person name="Pearson M."/>
            <person name="Quesneville H."/>
            <person name="Rouhier N."/>
            <person name="Sakthikumar S."/>
            <person name="Salamov A.A."/>
            <person name="Schmutz J."/>
            <person name="Selles B."/>
            <person name="Shapiro H."/>
            <person name="Tanguay P."/>
            <person name="Tuskan G.A."/>
            <person name="Henrissat B."/>
            <person name="Van de Peer Y."/>
            <person name="Rouze P."/>
            <person name="Ellis J.G."/>
            <person name="Dodds P.N."/>
            <person name="Schein J.E."/>
            <person name="Zhong S."/>
            <person name="Hamelin R.C."/>
            <person name="Grigoriev I.V."/>
            <person name="Szabo L.J."/>
            <person name="Martin F."/>
        </authorList>
    </citation>
    <scope>NUCLEOTIDE SEQUENCE [LARGE SCALE GENOMIC DNA]</scope>
    <source>
        <strain evidence="2">98AG31 / pathotype 3-4-7</strain>
    </source>
</reference>
<name>F4R5H4_MELLP</name>
<evidence type="ECO:0008006" key="3">
    <source>
        <dbReference type="Google" id="ProtNLM"/>
    </source>
</evidence>